<dbReference type="Proteomes" id="UP001165060">
    <property type="component" value="Unassembled WGS sequence"/>
</dbReference>
<comment type="caution">
    <text evidence="1">The sequence shown here is derived from an EMBL/GenBank/DDBJ whole genome shotgun (WGS) entry which is preliminary data.</text>
</comment>
<dbReference type="Gene3D" id="3.40.50.1240">
    <property type="entry name" value="Phosphoglycerate mutase-like"/>
    <property type="match status" value="1"/>
</dbReference>
<dbReference type="EMBL" id="BRYB01000257">
    <property type="protein sequence ID" value="GMI26440.1"/>
    <property type="molecule type" value="Genomic_DNA"/>
</dbReference>
<dbReference type="InterPro" id="IPR029033">
    <property type="entry name" value="His_PPase_superfam"/>
</dbReference>
<dbReference type="SUPFAM" id="SSF53254">
    <property type="entry name" value="Phosphoglycerate mutase-like"/>
    <property type="match status" value="1"/>
</dbReference>
<dbReference type="CDD" id="cd07040">
    <property type="entry name" value="HP"/>
    <property type="match status" value="1"/>
</dbReference>
<accession>A0ABQ6MHH5</accession>
<dbReference type="PANTHER" id="PTHR48100">
    <property type="entry name" value="BROAD-SPECIFICITY PHOSPHATASE YOR283W-RELATED"/>
    <property type="match status" value="1"/>
</dbReference>
<evidence type="ECO:0000313" key="2">
    <source>
        <dbReference type="Proteomes" id="UP001165060"/>
    </source>
</evidence>
<reference evidence="1 2" key="1">
    <citation type="journal article" date="2023" name="Commun. Biol.">
        <title>Genome analysis of Parmales, the sister group of diatoms, reveals the evolutionary specialization of diatoms from phago-mixotrophs to photoautotrophs.</title>
        <authorList>
            <person name="Ban H."/>
            <person name="Sato S."/>
            <person name="Yoshikawa S."/>
            <person name="Yamada K."/>
            <person name="Nakamura Y."/>
            <person name="Ichinomiya M."/>
            <person name="Sato N."/>
            <person name="Blanc-Mathieu R."/>
            <person name="Endo H."/>
            <person name="Kuwata A."/>
            <person name="Ogata H."/>
        </authorList>
    </citation>
    <scope>NUCLEOTIDE SEQUENCE [LARGE SCALE GENOMIC DNA]</scope>
</reference>
<dbReference type="SMART" id="SM00855">
    <property type="entry name" value="PGAM"/>
    <property type="match status" value="1"/>
</dbReference>
<dbReference type="PANTHER" id="PTHR48100:SF1">
    <property type="entry name" value="HISTIDINE PHOSPHATASE FAMILY PROTEIN-RELATED"/>
    <property type="match status" value="1"/>
</dbReference>
<dbReference type="InterPro" id="IPR013078">
    <property type="entry name" value="His_Pase_superF_clade-1"/>
</dbReference>
<protein>
    <recommendedName>
        <fullName evidence="3">Phosphoglycerate mutase-like protein</fullName>
    </recommendedName>
</protein>
<keyword evidence="2" id="KW-1185">Reference proteome</keyword>
<sequence>MKAAPPLRSLTVHFLRHSQALHNVRAEPLRAAGCTFSEFLAAMKADDALDAPLTAKGVEDTRKLAASLRATAHPALECTLLVASPLSRALRTADLALPPAACGAKRIAQPLWREISGLLLNAKHRPRAALEREFPGWDFAAVAEDDEGFDLAELEGREACGARAVAGLEWIFSLPPALTAGGVAVACHGGILSYMAESGRVEVEGWGKFGNCEMRTCTVTETGGGFEIEVKESA</sequence>
<dbReference type="InterPro" id="IPR050275">
    <property type="entry name" value="PGM_Phosphatase"/>
</dbReference>
<proteinExistence type="predicted"/>
<evidence type="ECO:0008006" key="3">
    <source>
        <dbReference type="Google" id="ProtNLM"/>
    </source>
</evidence>
<dbReference type="Pfam" id="PF00300">
    <property type="entry name" value="His_Phos_1"/>
    <property type="match status" value="1"/>
</dbReference>
<gene>
    <name evidence="1" type="ORF">TeGR_g5607</name>
</gene>
<organism evidence="1 2">
    <name type="scientific">Tetraparma gracilis</name>
    <dbReference type="NCBI Taxonomy" id="2962635"/>
    <lineage>
        <taxon>Eukaryota</taxon>
        <taxon>Sar</taxon>
        <taxon>Stramenopiles</taxon>
        <taxon>Ochrophyta</taxon>
        <taxon>Bolidophyceae</taxon>
        <taxon>Parmales</taxon>
        <taxon>Triparmaceae</taxon>
        <taxon>Tetraparma</taxon>
    </lineage>
</organism>
<evidence type="ECO:0000313" key="1">
    <source>
        <dbReference type="EMBL" id="GMI26440.1"/>
    </source>
</evidence>
<name>A0ABQ6MHH5_9STRA</name>